<dbReference type="SUPFAM" id="SSF55785">
    <property type="entry name" value="PYP-like sensor domain (PAS domain)"/>
    <property type="match status" value="1"/>
</dbReference>
<dbReference type="InterPro" id="IPR050351">
    <property type="entry name" value="BphY/WalK/GraS-like"/>
</dbReference>
<dbReference type="InterPro" id="IPR035965">
    <property type="entry name" value="PAS-like_dom_sf"/>
</dbReference>
<feature type="transmembrane region" description="Helical" evidence="8">
    <location>
        <begin position="6"/>
        <end position="29"/>
    </location>
</feature>
<evidence type="ECO:0000256" key="3">
    <source>
        <dbReference type="ARBA" id="ARBA00022553"/>
    </source>
</evidence>
<dbReference type="InterPro" id="IPR003594">
    <property type="entry name" value="HATPase_dom"/>
</dbReference>
<keyword evidence="4" id="KW-0808">Transferase</keyword>
<dbReference type="Pfam" id="PF00512">
    <property type="entry name" value="HisKA"/>
    <property type="match status" value="1"/>
</dbReference>
<keyword evidence="6" id="KW-0902">Two-component regulatory system</keyword>
<evidence type="ECO:0000256" key="7">
    <source>
        <dbReference type="ARBA" id="ARBA00023136"/>
    </source>
</evidence>
<dbReference type="Proteomes" id="UP000642094">
    <property type="component" value="Unassembled WGS sequence"/>
</dbReference>
<evidence type="ECO:0000256" key="2">
    <source>
        <dbReference type="ARBA" id="ARBA00012438"/>
    </source>
</evidence>
<dbReference type="SMART" id="SM00387">
    <property type="entry name" value="HATPase_c"/>
    <property type="match status" value="1"/>
</dbReference>
<keyword evidence="8" id="KW-1133">Transmembrane helix</keyword>
<dbReference type="InterPro" id="IPR005467">
    <property type="entry name" value="His_kinase_dom"/>
</dbReference>
<accession>A0ABR8A0D7</accession>
<dbReference type="CDD" id="cd00082">
    <property type="entry name" value="HisKA"/>
    <property type="match status" value="1"/>
</dbReference>
<dbReference type="PANTHER" id="PTHR45453">
    <property type="entry name" value="PHOSPHATE REGULON SENSOR PROTEIN PHOR"/>
    <property type="match status" value="1"/>
</dbReference>
<protein>
    <recommendedName>
        <fullName evidence="2">histidine kinase</fullName>
        <ecNumber evidence="2">2.7.13.3</ecNumber>
    </recommendedName>
</protein>
<evidence type="ECO:0000256" key="5">
    <source>
        <dbReference type="ARBA" id="ARBA00022777"/>
    </source>
</evidence>
<evidence type="ECO:0000256" key="1">
    <source>
        <dbReference type="ARBA" id="ARBA00000085"/>
    </source>
</evidence>
<dbReference type="Pfam" id="PF13188">
    <property type="entry name" value="PAS_8"/>
    <property type="match status" value="1"/>
</dbReference>
<dbReference type="PROSITE" id="PS50109">
    <property type="entry name" value="HIS_KIN"/>
    <property type="match status" value="1"/>
</dbReference>
<evidence type="ECO:0000256" key="6">
    <source>
        <dbReference type="ARBA" id="ARBA00023012"/>
    </source>
</evidence>
<keyword evidence="8" id="KW-0812">Transmembrane</keyword>
<dbReference type="InterPro" id="IPR003661">
    <property type="entry name" value="HisK_dim/P_dom"/>
</dbReference>
<evidence type="ECO:0000256" key="4">
    <source>
        <dbReference type="ARBA" id="ARBA00022679"/>
    </source>
</evidence>
<evidence type="ECO:0000259" key="9">
    <source>
        <dbReference type="PROSITE" id="PS50109"/>
    </source>
</evidence>
<dbReference type="InterPro" id="IPR000014">
    <property type="entry name" value="PAS"/>
</dbReference>
<comment type="caution">
    <text evidence="10">The sequence shown here is derived from an EMBL/GenBank/DDBJ whole genome shotgun (WGS) entry which is preliminary data.</text>
</comment>
<keyword evidence="7 8" id="KW-0472">Membrane</keyword>
<dbReference type="EMBL" id="JACJQB010000043">
    <property type="protein sequence ID" value="MBD2189565.1"/>
    <property type="molecule type" value="Genomic_DNA"/>
</dbReference>
<dbReference type="GO" id="GO:0016301">
    <property type="term" value="F:kinase activity"/>
    <property type="evidence" value="ECO:0007669"/>
    <property type="project" value="UniProtKB-KW"/>
</dbReference>
<dbReference type="CDD" id="cd00075">
    <property type="entry name" value="HATPase"/>
    <property type="match status" value="1"/>
</dbReference>
<dbReference type="InterPro" id="IPR036097">
    <property type="entry name" value="HisK_dim/P_sf"/>
</dbReference>
<feature type="domain" description="Histidine kinase" evidence="9">
    <location>
        <begin position="213"/>
        <end position="432"/>
    </location>
</feature>
<dbReference type="Gene3D" id="1.10.287.130">
    <property type="match status" value="1"/>
</dbReference>
<dbReference type="SMART" id="SM00388">
    <property type="entry name" value="HisKA"/>
    <property type="match status" value="1"/>
</dbReference>
<comment type="catalytic activity">
    <reaction evidence="1">
        <text>ATP + protein L-histidine = ADP + protein N-phospho-L-histidine.</text>
        <dbReference type="EC" id="2.7.13.3"/>
    </reaction>
</comment>
<dbReference type="Gene3D" id="3.30.450.20">
    <property type="entry name" value="PAS domain"/>
    <property type="match status" value="1"/>
</dbReference>
<dbReference type="EC" id="2.7.13.3" evidence="2"/>
<dbReference type="PANTHER" id="PTHR45453:SF1">
    <property type="entry name" value="PHOSPHATE REGULON SENSOR PROTEIN PHOR"/>
    <property type="match status" value="1"/>
</dbReference>
<evidence type="ECO:0000313" key="11">
    <source>
        <dbReference type="Proteomes" id="UP000642094"/>
    </source>
</evidence>
<dbReference type="PRINTS" id="PR00344">
    <property type="entry name" value="BCTRLSENSOR"/>
</dbReference>
<gene>
    <name evidence="10" type="ORF">H6F41_15640</name>
</gene>
<name>A0ABR8A0D7_9CYAN</name>
<dbReference type="InterPro" id="IPR004358">
    <property type="entry name" value="Sig_transdc_His_kin-like_C"/>
</dbReference>
<keyword evidence="5 10" id="KW-0418">Kinase</keyword>
<dbReference type="PROSITE" id="PS51257">
    <property type="entry name" value="PROKAR_LIPOPROTEIN"/>
    <property type="match status" value="1"/>
</dbReference>
<dbReference type="InterPro" id="IPR036890">
    <property type="entry name" value="HATPase_C_sf"/>
</dbReference>
<dbReference type="Gene3D" id="3.30.565.10">
    <property type="entry name" value="Histidine kinase-like ATPase, C-terminal domain"/>
    <property type="match status" value="1"/>
</dbReference>
<keyword evidence="3" id="KW-0597">Phosphoprotein</keyword>
<evidence type="ECO:0000313" key="10">
    <source>
        <dbReference type="EMBL" id="MBD2189565.1"/>
    </source>
</evidence>
<dbReference type="Pfam" id="PF02518">
    <property type="entry name" value="HATPase_c"/>
    <property type="match status" value="1"/>
</dbReference>
<proteinExistence type="predicted"/>
<dbReference type="SUPFAM" id="SSF55874">
    <property type="entry name" value="ATPase domain of HSP90 chaperone/DNA topoisomerase II/histidine kinase"/>
    <property type="match status" value="1"/>
</dbReference>
<evidence type="ECO:0000256" key="8">
    <source>
        <dbReference type="SAM" id="Phobius"/>
    </source>
</evidence>
<keyword evidence="11" id="KW-1185">Reference proteome</keyword>
<sequence>MKVFKVQLLWLLVGISIGAIATSACWFSWSYAKKRRSRKFRTRSQNLLKGKSIHSLKSWAKSIQRISQDNLEQFAIDKPIDDLWQAKIVEAAPIGYIQVDQDNRLIVCNQRAATMMGISNHQQGMIRKPFLLQLIRSYELDSLVEETRSQKLSSQVDWVFHPAIPDPVDPIPQLGRPIRAFSLYLEKGQVGIFLEDRQEAVAITQQRDRWTSDIAHELKTPLTSIRLVAETIESRVEPSAKIWVERLLGEIERITKLVQDLLELGQMDVGIAPVIHMQEVSLSSILQSVWATLEPMAKRKQVALQYIGDPKLTWQLDESRMYRLLLNLLDNSIKHSPALQSITIKTSVVDSGLQIETIDAGEGFPEESLPHIFDRFYQIDPSRTRSGIDRGGSGLGLAIAQQIVTLHNGKISAHNHPETGGAWIKIILPKPSLNAVQSLKS</sequence>
<dbReference type="SUPFAM" id="SSF47384">
    <property type="entry name" value="Homodimeric domain of signal transducing histidine kinase"/>
    <property type="match status" value="1"/>
</dbReference>
<organism evidence="10 11">
    <name type="scientific">Pseudanabaena mucicola FACHB-723</name>
    <dbReference type="NCBI Taxonomy" id="2692860"/>
    <lineage>
        <taxon>Bacteria</taxon>
        <taxon>Bacillati</taxon>
        <taxon>Cyanobacteriota</taxon>
        <taxon>Cyanophyceae</taxon>
        <taxon>Pseudanabaenales</taxon>
        <taxon>Pseudanabaenaceae</taxon>
        <taxon>Pseudanabaena</taxon>
    </lineage>
</organism>
<reference evidence="10 11" key="1">
    <citation type="journal article" date="2020" name="ISME J.">
        <title>Comparative genomics reveals insights into cyanobacterial evolution and habitat adaptation.</title>
        <authorList>
            <person name="Chen M.Y."/>
            <person name="Teng W.K."/>
            <person name="Zhao L."/>
            <person name="Hu C.X."/>
            <person name="Zhou Y.K."/>
            <person name="Han B.P."/>
            <person name="Song L.R."/>
            <person name="Shu W.S."/>
        </authorList>
    </citation>
    <scope>NUCLEOTIDE SEQUENCE [LARGE SCALE GENOMIC DNA]</scope>
    <source>
        <strain evidence="10 11">FACHB-723</strain>
    </source>
</reference>